<dbReference type="InterPro" id="IPR012094">
    <property type="entry name" value="tRNA_Ile_lys_synt"/>
</dbReference>
<evidence type="ECO:0000256" key="8">
    <source>
        <dbReference type="HAMAP-Rule" id="MF_01161"/>
    </source>
</evidence>
<dbReference type="GO" id="GO:0032267">
    <property type="term" value="F:tRNA(Ile)-lysidine synthase activity"/>
    <property type="evidence" value="ECO:0007669"/>
    <property type="project" value="UniProtKB-EC"/>
</dbReference>
<keyword evidence="3 8" id="KW-0436">Ligase</keyword>
<dbReference type="NCBIfam" id="TIGR02432">
    <property type="entry name" value="lysidine_TilS_N"/>
    <property type="match status" value="1"/>
</dbReference>
<name>A0ABR7GC96_9FIRM</name>
<dbReference type="InterPro" id="IPR014729">
    <property type="entry name" value="Rossmann-like_a/b/a_fold"/>
</dbReference>
<dbReference type="CDD" id="cd01992">
    <property type="entry name" value="TilS_N"/>
    <property type="match status" value="1"/>
</dbReference>
<keyword evidence="2 8" id="KW-0963">Cytoplasm</keyword>
<dbReference type="SUPFAM" id="SSF82829">
    <property type="entry name" value="MesJ substrate recognition domain-like"/>
    <property type="match status" value="1"/>
</dbReference>
<comment type="subcellular location">
    <subcellularLocation>
        <location evidence="1 8">Cytoplasm</location>
    </subcellularLocation>
</comment>
<accession>A0ABR7GC96</accession>
<dbReference type="HAMAP" id="MF_01161">
    <property type="entry name" value="tRNA_Ile_lys_synt"/>
    <property type="match status" value="1"/>
</dbReference>
<sequence length="490" mass="56963">MKRIEKFIQKYHMLTCGDKVIAGVSGGADSVCLFLMLLELREKIGFDLIAVHVHHGLRGEAADQDQRFVEALCEQHRIPLEIFRVNLESIAKKRKQSLEEAGRMVRREAFDSVCQKYGGNKIALAHHQNDNAETLLWNLSRGTGLDGLGGIRPVNGKFIRPLLCMNRKEIEEYLSKRKQSYCIDETNAGTDYTRNKLRHLVLPILEEQVNSAAVRHMNETMEQIWELQEYMQEQVEAAYQECVQEHSEKACWIQIQQNSFETFPELIKKMVIRKGMEQVGGKKRDLSHKHVDVMMELMNKQVGRTLDLPYEMHAKRNYEGIRLEKRRTYSSGEEKKAEIMQECMSELNIPGEIILADRNLKVRCKILEKPKNLSIKDIPQKIYTKWFDYDIIKSSLYIRTRQAGDNIVIDEKGHQKKLKSWFVDEKIPKEVRDSQLLLAENNDILWVLGHRMSQAYQVKQSTKWILQIEVETYKSDGGKENGRNNSRVSI</sequence>
<evidence type="ECO:0000313" key="11">
    <source>
        <dbReference type="Proteomes" id="UP000631576"/>
    </source>
</evidence>
<dbReference type="Proteomes" id="UP000631576">
    <property type="component" value="Unassembled WGS sequence"/>
</dbReference>
<dbReference type="PANTHER" id="PTHR43033:SF1">
    <property type="entry name" value="TRNA(ILE)-LYSIDINE SYNTHASE-RELATED"/>
    <property type="match status" value="1"/>
</dbReference>
<organism evidence="10 11">
    <name type="scientific">Ruminococcus hominis</name>
    <dbReference type="NCBI Taxonomy" id="2763065"/>
    <lineage>
        <taxon>Bacteria</taxon>
        <taxon>Bacillati</taxon>
        <taxon>Bacillota</taxon>
        <taxon>Clostridia</taxon>
        <taxon>Eubacteriales</taxon>
        <taxon>Oscillospiraceae</taxon>
        <taxon>Ruminococcus</taxon>
    </lineage>
</organism>
<dbReference type="EMBL" id="JACOPE010000001">
    <property type="protein sequence ID" value="MBC5684708.1"/>
    <property type="molecule type" value="Genomic_DNA"/>
</dbReference>
<feature type="binding site" evidence="8">
    <location>
        <begin position="25"/>
        <end position="30"/>
    </location>
    <ligand>
        <name>ATP</name>
        <dbReference type="ChEBI" id="CHEBI:30616"/>
    </ligand>
</feature>
<dbReference type="Pfam" id="PF11734">
    <property type="entry name" value="TilS_C"/>
    <property type="match status" value="1"/>
</dbReference>
<evidence type="ECO:0000313" key="10">
    <source>
        <dbReference type="EMBL" id="MBC5684708.1"/>
    </source>
</evidence>
<dbReference type="EC" id="6.3.4.19" evidence="8"/>
<keyword evidence="6 8" id="KW-0067">ATP-binding</keyword>
<keyword evidence="5 8" id="KW-0547">Nucleotide-binding</keyword>
<dbReference type="NCBIfam" id="TIGR02433">
    <property type="entry name" value="lysidine_TilS_C"/>
    <property type="match status" value="1"/>
</dbReference>
<proteinExistence type="inferred from homology"/>
<evidence type="ECO:0000256" key="2">
    <source>
        <dbReference type="ARBA" id="ARBA00022490"/>
    </source>
</evidence>
<dbReference type="Pfam" id="PF01171">
    <property type="entry name" value="ATP_bind_3"/>
    <property type="match status" value="1"/>
</dbReference>
<protein>
    <recommendedName>
        <fullName evidence="8">tRNA(Ile)-lysidine synthase</fullName>
        <ecNumber evidence="8">6.3.4.19</ecNumber>
    </recommendedName>
    <alternativeName>
        <fullName evidence="8">tRNA(Ile)-2-lysyl-cytidine synthase</fullName>
    </alternativeName>
    <alternativeName>
        <fullName evidence="8">tRNA(Ile)-lysidine synthetase</fullName>
    </alternativeName>
</protein>
<comment type="caution">
    <text evidence="10">The sequence shown here is derived from an EMBL/GenBank/DDBJ whole genome shotgun (WGS) entry which is preliminary data.</text>
</comment>
<dbReference type="RefSeq" id="WP_117989957.1">
    <property type="nucleotide sequence ID" value="NZ_JACOPE010000001.1"/>
</dbReference>
<dbReference type="SUPFAM" id="SSF52402">
    <property type="entry name" value="Adenine nucleotide alpha hydrolases-like"/>
    <property type="match status" value="1"/>
</dbReference>
<dbReference type="SMART" id="SM00977">
    <property type="entry name" value="TilS_C"/>
    <property type="match status" value="1"/>
</dbReference>
<comment type="similarity">
    <text evidence="8">Belongs to the tRNA(Ile)-lysidine synthase family.</text>
</comment>
<reference evidence="10 11" key="1">
    <citation type="submission" date="2020-08" db="EMBL/GenBank/DDBJ databases">
        <title>Genome public.</title>
        <authorList>
            <person name="Liu C."/>
            <person name="Sun Q."/>
        </authorList>
    </citation>
    <scope>NUCLEOTIDE SEQUENCE [LARGE SCALE GENOMIC DNA]</scope>
    <source>
        <strain evidence="10 11">NSJ-13</strain>
    </source>
</reference>
<dbReference type="Gene3D" id="1.20.59.20">
    <property type="match status" value="1"/>
</dbReference>
<comment type="domain">
    <text evidence="8">The N-terminal region contains the highly conserved SGGXDS motif, predicted to be a P-loop motif involved in ATP binding.</text>
</comment>
<keyword evidence="11" id="KW-1185">Reference proteome</keyword>
<keyword evidence="4 8" id="KW-0819">tRNA processing</keyword>
<dbReference type="PANTHER" id="PTHR43033">
    <property type="entry name" value="TRNA(ILE)-LYSIDINE SYNTHASE-RELATED"/>
    <property type="match status" value="1"/>
</dbReference>
<dbReference type="InterPro" id="IPR012795">
    <property type="entry name" value="tRNA_Ile_lys_synt_N"/>
</dbReference>
<evidence type="ECO:0000256" key="4">
    <source>
        <dbReference type="ARBA" id="ARBA00022694"/>
    </source>
</evidence>
<dbReference type="InterPro" id="IPR012796">
    <property type="entry name" value="Lysidine-tRNA-synth_C"/>
</dbReference>
<evidence type="ECO:0000256" key="5">
    <source>
        <dbReference type="ARBA" id="ARBA00022741"/>
    </source>
</evidence>
<dbReference type="Gene3D" id="3.40.50.620">
    <property type="entry name" value="HUPs"/>
    <property type="match status" value="1"/>
</dbReference>
<evidence type="ECO:0000259" key="9">
    <source>
        <dbReference type="SMART" id="SM00977"/>
    </source>
</evidence>
<evidence type="ECO:0000256" key="3">
    <source>
        <dbReference type="ARBA" id="ARBA00022598"/>
    </source>
</evidence>
<dbReference type="SUPFAM" id="SSF56037">
    <property type="entry name" value="PheT/TilS domain"/>
    <property type="match status" value="1"/>
</dbReference>
<evidence type="ECO:0000256" key="6">
    <source>
        <dbReference type="ARBA" id="ARBA00022840"/>
    </source>
</evidence>
<feature type="domain" description="Lysidine-tRNA(Ile) synthetase C-terminal" evidence="9">
    <location>
        <begin position="396"/>
        <end position="468"/>
    </location>
</feature>
<dbReference type="InterPro" id="IPR011063">
    <property type="entry name" value="TilS/TtcA_N"/>
</dbReference>
<comment type="catalytic activity">
    <reaction evidence="7 8">
        <text>cytidine(34) in tRNA(Ile2) + L-lysine + ATP = lysidine(34) in tRNA(Ile2) + AMP + diphosphate + H(+)</text>
        <dbReference type="Rhea" id="RHEA:43744"/>
        <dbReference type="Rhea" id="RHEA-COMP:10625"/>
        <dbReference type="Rhea" id="RHEA-COMP:10670"/>
        <dbReference type="ChEBI" id="CHEBI:15378"/>
        <dbReference type="ChEBI" id="CHEBI:30616"/>
        <dbReference type="ChEBI" id="CHEBI:32551"/>
        <dbReference type="ChEBI" id="CHEBI:33019"/>
        <dbReference type="ChEBI" id="CHEBI:82748"/>
        <dbReference type="ChEBI" id="CHEBI:83665"/>
        <dbReference type="ChEBI" id="CHEBI:456215"/>
        <dbReference type="EC" id="6.3.4.19"/>
    </reaction>
</comment>
<gene>
    <name evidence="8 10" type="primary">tilS</name>
    <name evidence="10" type="ORF">H8S40_14400</name>
</gene>
<evidence type="ECO:0000256" key="7">
    <source>
        <dbReference type="ARBA" id="ARBA00048539"/>
    </source>
</evidence>
<evidence type="ECO:0000256" key="1">
    <source>
        <dbReference type="ARBA" id="ARBA00004496"/>
    </source>
</evidence>
<comment type="function">
    <text evidence="8">Ligates lysine onto the cytidine present at position 34 of the AUA codon-specific tRNA(Ile) that contains the anticodon CAU, in an ATP-dependent manner. Cytidine is converted to lysidine, thus changing the amino acid specificity of the tRNA from methionine to isoleucine.</text>
</comment>